<evidence type="ECO:0000313" key="2">
    <source>
        <dbReference type="Proteomes" id="UP000008461"/>
    </source>
</evidence>
<keyword evidence="2" id="KW-1185">Reference proteome</keyword>
<dbReference type="SUPFAM" id="SSF49785">
    <property type="entry name" value="Galactose-binding domain-like"/>
    <property type="match status" value="1"/>
</dbReference>
<evidence type="ECO:0000313" key="1">
    <source>
        <dbReference type="EMBL" id="AEE52203.1"/>
    </source>
</evidence>
<dbReference type="NCBIfam" id="NF045579">
    <property type="entry name" value="rhamnoside_JR"/>
    <property type="match status" value="1"/>
</dbReference>
<dbReference type="eggNOG" id="COG3250">
    <property type="taxonomic scope" value="Bacteria"/>
</dbReference>
<reference evidence="1 2" key="1">
    <citation type="journal article" date="2011" name="Stand. Genomic Sci.">
        <title>Complete genome sequence of Haliscomenobacter hydrossis type strain (O).</title>
        <authorList>
            <consortium name="US DOE Joint Genome Institute (JGI-PGF)"/>
            <person name="Daligault H."/>
            <person name="Lapidus A."/>
            <person name="Zeytun A."/>
            <person name="Nolan M."/>
            <person name="Lucas S."/>
            <person name="Del Rio T.G."/>
            <person name="Tice H."/>
            <person name="Cheng J.F."/>
            <person name="Tapia R."/>
            <person name="Han C."/>
            <person name="Goodwin L."/>
            <person name="Pitluck S."/>
            <person name="Liolios K."/>
            <person name="Pagani I."/>
            <person name="Ivanova N."/>
            <person name="Huntemann M."/>
            <person name="Mavromatis K."/>
            <person name="Mikhailova N."/>
            <person name="Pati A."/>
            <person name="Chen A."/>
            <person name="Palaniappan K."/>
            <person name="Land M."/>
            <person name="Hauser L."/>
            <person name="Brambilla E.M."/>
            <person name="Rohde M."/>
            <person name="Verbarg S."/>
            <person name="Goker M."/>
            <person name="Bristow J."/>
            <person name="Eisen J.A."/>
            <person name="Markowitz V."/>
            <person name="Hugenholtz P."/>
            <person name="Kyrpides N.C."/>
            <person name="Klenk H.P."/>
            <person name="Woyke T."/>
        </authorList>
    </citation>
    <scope>NUCLEOTIDE SEQUENCE [LARGE SCALE GENOMIC DNA]</scope>
    <source>
        <strain evidence="2">ATCC 27775 / DSM 1100 / LMG 10767 / O</strain>
    </source>
</reference>
<dbReference type="InterPro" id="IPR008979">
    <property type="entry name" value="Galactose-bd-like_sf"/>
</dbReference>
<dbReference type="Gene3D" id="2.60.120.260">
    <property type="entry name" value="Galactose-binding domain-like"/>
    <property type="match status" value="1"/>
</dbReference>
<dbReference type="KEGG" id="hhy:Halhy_4359"/>
<evidence type="ECO:0008006" key="3">
    <source>
        <dbReference type="Google" id="ProtNLM"/>
    </source>
</evidence>
<dbReference type="STRING" id="760192.Halhy_4359"/>
<name>F4KPV3_HALH1</name>
<accession>F4KPV3</accession>
<organism evidence="1 2">
    <name type="scientific">Haliscomenobacter hydrossis (strain ATCC 27775 / DSM 1100 / LMG 10767 / O)</name>
    <dbReference type="NCBI Taxonomy" id="760192"/>
    <lineage>
        <taxon>Bacteria</taxon>
        <taxon>Pseudomonadati</taxon>
        <taxon>Bacteroidota</taxon>
        <taxon>Saprospiria</taxon>
        <taxon>Saprospirales</taxon>
        <taxon>Haliscomenobacteraceae</taxon>
        <taxon>Haliscomenobacter</taxon>
    </lineage>
</organism>
<dbReference type="PANTHER" id="PTHR36848">
    <property type="entry name" value="DNA-BINDING PROTEIN (PUTATIVE SECRETED PROTEIN)-RELATED"/>
    <property type="match status" value="1"/>
</dbReference>
<reference key="2">
    <citation type="submission" date="2011-04" db="EMBL/GenBank/DDBJ databases">
        <title>Complete sequence of chromosome of Haliscomenobacter hydrossis DSM 1100.</title>
        <authorList>
            <consortium name="US DOE Joint Genome Institute (JGI-PGF)"/>
            <person name="Lucas S."/>
            <person name="Han J."/>
            <person name="Lapidus A."/>
            <person name="Bruce D."/>
            <person name="Goodwin L."/>
            <person name="Pitluck S."/>
            <person name="Peters L."/>
            <person name="Kyrpides N."/>
            <person name="Mavromatis K."/>
            <person name="Ivanova N."/>
            <person name="Ovchinnikova G."/>
            <person name="Pagani I."/>
            <person name="Daligault H."/>
            <person name="Detter J.C."/>
            <person name="Han C."/>
            <person name="Land M."/>
            <person name="Hauser L."/>
            <person name="Markowitz V."/>
            <person name="Cheng J.-F."/>
            <person name="Hugenholtz P."/>
            <person name="Woyke T."/>
            <person name="Wu D."/>
            <person name="Verbarg S."/>
            <person name="Frueling A."/>
            <person name="Brambilla E."/>
            <person name="Klenk H.-P."/>
            <person name="Eisen J.A."/>
        </authorList>
    </citation>
    <scope>NUCLEOTIDE SEQUENCE</scope>
    <source>
        <strain>DSM 1100</strain>
    </source>
</reference>
<proteinExistence type="predicted"/>
<dbReference type="InterPro" id="IPR053161">
    <property type="entry name" value="Ulvan_degrading_GH"/>
</dbReference>
<sequence length="908" mass="102215">MFKSSITQWLFSKALKAPLFLLILFPVFLFAQVNTAKPWAYWWWMGSAVNKADIRKNLEDFSAAGFGGMHIIPIYGVKGEEANFIPYLSPKWLEMLDYTCIEAKKLGLGIDMTLGTGWPYGGSQVKAVDAAQAFQIQTIVVKANETITQLPPVPDKWKGARLVAVSAYDGTGFIKKLDISKPISWQDGADCTLYALYQLPTGQKVKRAAPGAEGWVLDHFNASAVKSYFQTFASVFTKKNYGVRAFYNDSYEVYGANWTTSFLQRFQQLRGYDLLNHLDVLARDTASNDREKRIWSDYHETLSDILLEDFTKPLNNFAHQYGKIVRNESHGAPANLLDLYAASDAPETEFFGSKPYGIPGYRVDPDYEVKRFGEPDAFVVKWASSAAHVAGRKMVSCETATWLGNHFKVALSQVKPIVDECLVSGVNHIFYHGVPYSPPGAEFPGWLFYASTNFNQQSHFWPFLPQLNAYIERSQKRLQAAKPDNDVLLYFPIYDVWHSTGRKGKTHPMEVHSMVHEVKDSPFGRMATLLSAQGYTLDFISDRQIQALKVESGNIVTSGGARYKSLVFPVCEYLPLATVQALQRLKAAGARIFFDTKLPRTVNGWSGFAERQKAMQALLANFKPTLPNYWNMALSNSGVRREFLAEKRLSFIRKKTDKGTLYFISNLAGQFKQGTVRLACNAQTLKLYDPLHNREGIQPFKTIGPNLIEFNLQLAPGESVFIEALNKVETSAAWPQTFIATSSRNLLGEWQIEFLDGKPFVPKAYTTEALESWTLAPDTLAQYFSGTARYTLRFSLPNDQVGQVARLDLGDLREMATVKLNAQDLGAVWALPFVVDVPAGVLQKENTISIEVTNLSANRVRYLDRQGTPWRKFYDINIVDIRYQPFDASKWEPVPSGLLGPVNLRFKK</sequence>
<dbReference type="PANTHER" id="PTHR36848:SF2">
    <property type="entry name" value="SECRETED PROTEIN"/>
    <property type="match status" value="1"/>
</dbReference>
<protein>
    <recommendedName>
        <fullName evidence="3">Glycoside hydrolase family 2 sugar binding protein</fullName>
    </recommendedName>
</protein>
<dbReference type="Pfam" id="PF17132">
    <property type="entry name" value="Glyco_hydro_106"/>
    <property type="match status" value="2"/>
</dbReference>
<dbReference type="EMBL" id="CP002691">
    <property type="protein sequence ID" value="AEE52203.1"/>
    <property type="molecule type" value="Genomic_DNA"/>
</dbReference>
<dbReference type="AlphaFoldDB" id="F4KPV3"/>
<dbReference type="HOGENOM" id="CLU_003772_1_0_10"/>
<gene>
    <name evidence="1" type="ordered locus">Halhy_4359</name>
</gene>
<dbReference type="Proteomes" id="UP000008461">
    <property type="component" value="Chromosome"/>
</dbReference>